<proteinExistence type="predicted"/>
<dbReference type="InterPro" id="IPR046335">
    <property type="entry name" value="LacI/GalR-like_sensor"/>
</dbReference>
<dbReference type="SUPFAM" id="SSF53822">
    <property type="entry name" value="Periplasmic binding protein-like I"/>
    <property type="match status" value="1"/>
</dbReference>
<dbReference type="PANTHER" id="PTHR30146">
    <property type="entry name" value="LACI-RELATED TRANSCRIPTIONAL REPRESSOR"/>
    <property type="match status" value="1"/>
</dbReference>
<feature type="domain" description="HTH lacI-type" evidence="5">
    <location>
        <begin position="14"/>
        <end position="68"/>
    </location>
</feature>
<sequence length="393" mass="41749">MARGRSAGGGGRPVTLAMVAQRAGVSAQTVSNALNSPELLAGETLERVRRAIADLDYRPHQAARSLRTRSSRLIGYGVAPTPPSISTSVLDRFLHALSDSADLAGYRVLLFAAPVGADDEQERYDQLLRDHSVDAFVLSNTHRGDRRPGWLAKREIPFVAFGRSWAARDIGDWVDVDGAQGTADAVDHLVAAGHRKIGLLGWPRGSGVGDDRARGWREAMERHGLPVRGLRQAAEDDAKAAQLAVAPLLDGPGGVTAVVAVSDTLALGVYRALRERGRTPGADVAVVGFDDSPAAALLSPSLSSLHQPLEEVGRACTRLLVARLKDPRAAPQRLLLAPELVVRESSAPHPGSLADPPRDEPPHSRRDPHTPPPPDPPAVPDAHPPTANRTASE</sequence>
<dbReference type="PANTHER" id="PTHR30146:SF109">
    <property type="entry name" value="HTH-TYPE TRANSCRIPTIONAL REGULATOR GALS"/>
    <property type="match status" value="1"/>
</dbReference>
<feature type="region of interest" description="Disordered" evidence="4">
    <location>
        <begin position="344"/>
        <end position="393"/>
    </location>
</feature>
<dbReference type="Gene3D" id="1.10.260.40">
    <property type="entry name" value="lambda repressor-like DNA-binding domains"/>
    <property type="match status" value="1"/>
</dbReference>
<dbReference type="EMBL" id="FNVU01000005">
    <property type="protein sequence ID" value="SEG40498.1"/>
    <property type="molecule type" value="Genomic_DNA"/>
</dbReference>
<dbReference type="AlphaFoldDB" id="A0A1H5ZVH5"/>
<evidence type="ECO:0000259" key="5">
    <source>
        <dbReference type="PROSITE" id="PS50932"/>
    </source>
</evidence>
<evidence type="ECO:0000313" key="7">
    <source>
        <dbReference type="Proteomes" id="UP000236754"/>
    </source>
</evidence>
<feature type="compositionally biased region" description="Basic and acidic residues" evidence="4">
    <location>
        <begin position="356"/>
        <end position="369"/>
    </location>
</feature>
<dbReference type="SUPFAM" id="SSF47413">
    <property type="entry name" value="lambda repressor-like DNA-binding domains"/>
    <property type="match status" value="1"/>
</dbReference>
<dbReference type="PROSITE" id="PS50932">
    <property type="entry name" value="HTH_LACI_2"/>
    <property type="match status" value="1"/>
</dbReference>
<dbReference type="SMART" id="SM00354">
    <property type="entry name" value="HTH_LACI"/>
    <property type="match status" value="1"/>
</dbReference>
<reference evidence="6 7" key="1">
    <citation type="submission" date="2016-10" db="EMBL/GenBank/DDBJ databases">
        <authorList>
            <person name="de Groot N.N."/>
        </authorList>
    </citation>
    <scope>NUCLEOTIDE SEQUENCE [LARGE SCALE GENOMIC DNA]</scope>
    <source>
        <strain evidence="6 7">CGMCC 4.2023</strain>
    </source>
</reference>
<dbReference type="GO" id="GO:0003700">
    <property type="term" value="F:DNA-binding transcription factor activity"/>
    <property type="evidence" value="ECO:0007669"/>
    <property type="project" value="TreeGrafter"/>
</dbReference>
<dbReference type="InterPro" id="IPR000843">
    <property type="entry name" value="HTH_LacI"/>
</dbReference>
<dbReference type="Pfam" id="PF00356">
    <property type="entry name" value="LacI"/>
    <property type="match status" value="1"/>
</dbReference>
<evidence type="ECO:0000256" key="1">
    <source>
        <dbReference type="ARBA" id="ARBA00023015"/>
    </source>
</evidence>
<dbReference type="GO" id="GO:0000976">
    <property type="term" value="F:transcription cis-regulatory region binding"/>
    <property type="evidence" value="ECO:0007669"/>
    <property type="project" value="TreeGrafter"/>
</dbReference>
<keyword evidence="3" id="KW-0804">Transcription</keyword>
<protein>
    <submittedName>
        <fullName evidence="6">Transcriptional regulator, LacI family</fullName>
    </submittedName>
</protein>
<keyword evidence="7" id="KW-1185">Reference proteome</keyword>
<evidence type="ECO:0000256" key="3">
    <source>
        <dbReference type="ARBA" id="ARBA00023163"/>
    </source>
</evidence>
<dbReference type="RefSeq" id="WP_322973603.1">
    <property type="nucleotide sequence ID" value="NZ_FNVU01000005.1"/>
</dbReference>
<dbReference type="Proteomes" id="UP000236754">
    <property type="component" value="Unassembled WGS sequence"/>
</dbReference>
<feature type="compositionally biased region" description="Pro residues" evidence="4">
    <location>
        <begin position="370"/>
        <end position="383"/>
    </location>
</feature>
<dbReference type="Gene3D" id="3.40.50.2300">
    <property type="match status" value="2"/>
</dbReference>
<keyword evidence="1" id="KW-0805">Transcription regulation</keyword>
<dbReference type="InterPro" id="IPR010982">
    <property type="entry name" value="Lambda_DNA-bd_dom_sf"/>
</dbReference>
<keyword evidence="2" id="KW-0238">DNA-binding</keyword>
<gene>
    <name evidence="6" type="ORF">SAMN05216223_1058</name>
</gene>
<evidence type="ECO:0000313" key="6">
    <source>
        <dbReference type="EMBL" id="SEG40498.1"/>
    </source>
</evidence>
<dbReference type="InterPro" id="IPR028082">
    <property type="entry name" value="Peripla_BP_I"/>
</dbReference>
<dbReference type="CDD" id="cd01392">
    <property type="entry name" value="HTH_LacI"/>
    <property type="match status" value="1"/>
</dbReference>
<organism evidence="6 7">
    <name type="scientific">Actinacidiphila yanglinensis</name>
    <dbReference type="NCBI Taxonomy" id="310779"/>
    <lineage>
        <taxon>Bacteria</taxon>
        <taxon>Bacillati</taxon>
        <taxon>Actinomycetota</taxon>
        <taxon>Actinomycetes</taxon>
        <taxon>Kitasatosporales</taxon>
        <taxon>Streptomycetaceae</taxon>
        <taxon>Actinacidiphila</taxon>
    </lineage>
</organism>
<accession>A0A1H5ZVH5</accession>
<dbReference type="Pfam" id="PF13377">
    <property type="entry name" value="Peripla_BP_3"/>
    <property type="match status" value="1"/>
</dbReference>
<evidence type="ECO:0000256" key="2">
    <source>
        <dbReference type="ARBA" id="ARBA00023125"/>
    </source>
</evidence>
<dbReference type="CDD" id="cd06292">
    <property type="entry name" value="PBP1_AglR_RafR-like"/>
    <property type="match status" value="1"/>
</dbReference>
<name>A0A1H5ZVH5_9ACTN</name>
<evidence type="ECO:0000256" key="4">
    <source>
        <dbReference type="SAM" id="MobiDB-lite"/>
    </source>
</evidence>